<reference evidence="2" key="1">
    <citation type="submission" date="2021-01" db="EMBL/GenBank/DDBJ databases">
        <authorList>
            <person name="Corre E."/>
            <person name="Pelletier E."/>
            <person name="Niang G."/>
            <person name="Scheremetjew M."/>
            <person name="Finn R."/>
            <person name="Kale V."/>
            <person name="Holt S."/>
            <person name="Cochrane G."/>
            <person name="Meng A."/>
            <person name="Brown T."/>
            <person name="Cohen L."/>
        </authorList>
    </citation>
    <scope>NUCLEOTIDE SEQUENCE</scope>
    <source>
        <strain evidence="2">Pop2</strain>
    </source>
</reference>
<name>A0A6V2PQY7_9STRA</name>
<feature type="domain" description="SET" evidence="1">
    <location>
        <begin position="75"/>
        <end position="203"/>
    </location>
</feature>
<dbReference type="Gene3D" id="2.170.270.10">
    <property type="entry name" value="SET domain"/>
    <property type="match status" value="1"/>
</dbReference>
<protein>
    <recommendedName>
        <fullName evidence="1">SET domain-containing protein</fullName>
    </recommendedName>
</protein>
<dbReference type="PROSITE" id="PS50280">
    <property type="entry name" value="SET"/>
    <property type="match status" value="1"/>
</dbReference>
<evidence type="ECO:0000313" key="2">
    <source>
        <dbReference type="EMBL" id="CAD9319349.1"/>
    </source>
</evidence>
<dbReference type="EMBL" id="HBGN01008385">
    <property type="protein sequence ID" value="CAD9319349.1"/>
    <property type="molecule type" value="Transcribed_RNA"/>
</dbReference>
<gene>
    <name evidence="2" type="ORF">DBRI1063_LOCUS5363</name>
</gene>
<evidence type="ECO:0000259" key="1">
    <source>
        <dbReference type="PROSITE" id="PS50280"/>
    </source>
</evidence>
<organism evidence="2">
    <name type="scientific">Ditylum brightwellii</name>
    <dbReference type="NCBI Taxonomy" id="49249"/>
    <lineage>
        <taxon>Eukaryota</taxon>
        <taxon>Sar</taxon>
        <taxon>Stramenopiles</taxon>
        <taxon>Ochrophyta</taxon>
        <taxon>Bacillariophyta</taxon>
        <taxon>Mediophyceae</taxon>
        <taxon>Lithodesmiophycidae</taxon>
        <taxon>Lithodesmiales</taxon>
        <taxon>Lithodesmiaceae</taxon>
        <taxon>Ditylum</taxon>
    </lineage>
</organism>
<dbReference type="Pfam" id="PF00856">
    <property type="entry name" value="SET"/>
    <property type="match status" value="1"/>
</dbReference>
<dbReference type="InterPro" id="IPR046341">
    <property type="entry name" value="SET_dom_sf"/>
</dbReference>
<accession>A0A6V2PQY7</accession>
<dbReference type="InterPro" id="IPR001214">
    <property type="entry name" value="SET_dom"/>
</dbReference>
<sequence length="222" mass="25661">MTLTTLFDSVSSRLAYLEKWRELAIRPDVNECHEDDQDLLDEEGIDDLHQLSQRCLAIRKQMNSMLPPHELAMDNELTVRKSAVPNAGDGLFFEPSKCKDSHHVMDKDGIIPCGSIICYYTGHRHNFFSQKYLQDRSYLLNVSGDVLVDPKDLPQIKARYINDPLNEKLVNCKFVPDYEDCYRCKVVATRDIHSGEELFVSYGQNYWMQHKTPGTIYHGSRE</sequence>
<proteinExistence type="predicted"/>
<dbReference type="AlphaFoldDB" id="A0A6V2PQY7"/>
<dbReference type="SUPFAM" id="SSF82199">
    <property type="entry name" value="SET domain"/>
    <property type="match status" value="1"/>
</dbReference>